<proteinExistence type="predicted"/>
<dbReference type="Proteomes" id="UP000242877">
    <property type="component" value="Unassembled WGS sequence"/>
</dbReference>
<evidence type="ECO:0000256" key="1">
    <source>
        <dbReference type="SAM" id="MobiDB-lite"/>
    </source>
</evidence>
<sequence length="607" mass="69374">MSDIAKRPPPRRFTPQLIETDKRSFSNGSASRIQPRFYNGVANNVVCGNKHSLSYPEQSRHSFESLRKRQEDGFIHEDYYQPSLPAIDSDNSEEEREEEEDKRNSRRSRLYSCSSRKRSDRISETHRRESCDDSVSKYLLSLAHEAVEKQVMNTTLATFPTEQVNHSVTRFAASDERSIGSVSSEHVRDTKHIIDNLDVDVHSDPKDVAAQFRRNSLVDIGYEISQLRKSKEECERRAKEKKLSSRECHESAGDAKRQEDEEQKVINNAIRKKQEASEFDKLKLLEPPMMGDDIVFPQCLSPQTTSCTPDQLPQPGFFRLDENQRYNDEHDSAPLWQRAGPGSSSPKPTSPAGGLWNGLCKKTSDHNNSATRSRYGFMTPALVTPALEQSDPFQSHATAQNNQMSCFSGMSHLPTTPPASNPTTPPPEGIDMMDIDTDDFRRRIGCSRFDTRRRSLFSVEDREARIVSEFPDSFVSQIYDYLSLGYPSLARNFDAELSKISKFPIELLRLDDKNTDAQGYVVPPVPSPKPEDCFSLRRFPNKGVGSQKVDFDDLVEKRKCMRWCALRLYIREWARQQSSWLDDDRDRTELMKLRSIPAPPRKGSWAV</sequence>
<dbReference type="AlphaFoldDB" id="A0A167W4Y6"/>
<gene>
    <name evidence="2" type="ORF">AAP_04977</name>
</gene>
<feature type="region of interest" description="Disordered" evidence="1">
    <location>
        <begin position="231"/>
        <end position="262"/>
    </location>
</feature>
<comment type="caution">
    <text evidence="2">The sequence shown here is derived from an EMBL/GenBank/DDBJ whole genome shotgun (WGS) entry which is preliminary data.</text>
</comment>
<feature type="compositionally biased region" description="Basic and acidic residues" evidence="1">
    <location>
        <begin position="231"/>
        <end position="259"/>
    </location>
</feature>
<dbReference type="EMBL" id="AZGZ01000026">
    <property type="protein sequence ID" value="KZZ88405.1"/>
    <property type="molecule type" value="Genomic_DNA"/>
</dbReference>
<keyword evidence="3" id="KW-1185">Reference proteome</keyword>
<feature type="compositionally biased region" description="Acidic residues" evidence="1">
    <location>
        <begin position="90"/>
        <end position="100"/>
    </location>
</feature>
<feature type="compositionally biased region" description="Low complexity" evidence="1">
    <location>
        <begin position="340"/>
        <end position="354"/>
    </location>
</feature>
<evidence type="ECO:0000313" key="2">
    <source>
        <dbReference type="EMBL" id="KZZ88405.1"/>
    </source>
</evidence>
<feature type="compositionally biased region" description="Basic residues" evidence="1">
    <location>
        <begin position="104"/>
        <end position="119"/>
    </location>
</feature>
<dbReference type="OrthoDB" id="4716584at2759"/>
<dbReference type="VEuPathDB" id="FungiDB:AAP_04977"/>
<organism evidence="2 3">
    <name type="scientific">Ascosphaera apis ARSEF 7405</name>
    <dbReference type="NCBI Taxonomy" id="392613"/>
    <lineage>
        <taxon>Eukaryota</taxon>
        <taxon>Fungi</taxon>
        <taxon>Dikarya</taxon>
        <taxon>Ascomycota</taxon>
        <taxon>Pezizomycotina</taxon>
        <taxon>Eurotiomycetes</taxon>
        <taxon>Eurotiomycetidae</taxon>
        <taxon>Onygenales</taxon>
        <taxon>Ascosphaeraceae</taxon>
        <taxon>Ascosphaera</taxon>
    </lineage>
</organism>
<name>A0A167W4Y6_9EURO</name>
<evidence type="ECO:0000313" key="3">
    <source>
        <dbReference type="Proteomes" id="UP000242877"/>
    </source>
</evidence>
<accession>A0A167W4Y6</accession>
<protein>
    <submittedName>
        <fullName evidence="2">Uncharacterized protein</fullName>
    </submittedName>
</protein>
<reference evidence="2 3" key="1">
    <citation type="journal article" date="2016" name="Genome Biol. Evol.">
        <title>Divergent and convergent evolution of fungal pathogenicity.</title>
        <authorList>
            <person name="Shang Y."/>
            <person name="Xiao G."/>
            <person name="Zheng P."/>
            <person name="Cen K."/>
            <person name="Zhan S."/>
            <person name="Wang C."/>
        </authorList>
    </citation>
    <scope>NUCLEOTIDE SEQUENCE [LARGE SCALE GENOMIC DNA]</scope>
    <source>
        <strain evidence="2 3">ARSEF 7405</strain>
    </source>
</reference>
<feature type="region of interest" description="Disordered" evidence="1">
    <location>
        <begin position="1"/>
        <end position="128"/>
    </location>
</feature>
<feature type="region of interest" description="Disordered" evidence="1">
    <location>
        <begin position="332"/>
        <end position="363"/>
    </location>
</feature>
<feature type="compositionally biased region" description="Basic and acidic residues" evidence="1">
    <location>
        <begin position="58"/>
        <end position="79"/>
    </location>
</feature>